<accession>A0A8T0KFZ7</accession>
<name>A0A8T0KFZ7_PHAAN</name>
<dbReference type="Proteomes" id="UP000743370">
    <property type="component" value="Unassembled WGS sequence"/>
</dbReference>
<comment type="caution">
    <text evidence="1">The sequence shown here is derived from an EMBL/GenBank/DDBJ whole genome shotgun (WGS) entry which is preliminary data.</text>
</comment>
<reference evidence="1 2" key="1">
    <citation type="submission" date="2020-05" db="EMBL/GenBank/DDBJ databases">
        <title>Vigna angularis (adzuki bean) Var. LongXiaoDou No. 4 denovo assembly.</title>
        <authorList>
            <person name="Xiang H."/>
        </authorList>
    </citation>
    <scope>NUCLEOTIDE SEQUENCE [LARGE SCALE GENOMIC DNA]</scope>
    <source>
        <tissue evidence="1">Leaf</tissue>
    </source>
</reference>
<dbReference type="AlphaFoldDB" id="A0A8T0KFZ7"/>
<sequence>MLFLPPRAKRAFFFLLHELSSSSTTQTGTLLPCLDLPFFVLPTQPRVLRLARTTNLKGSLKMRQRRDGGARARWPLCLFPVSKWVDEELIFFLFVTIIKENVLPDFIMAIDWVADGLSNLVPPPGSALRVSFLKLKEGATGDEVLGVVRGLPENFKQISELSFGENFVRESRVGGRPTDRLSCFALLAVFAGPTELEAVDRPTELLCFALQSHTPLLPRFGFEPRQNSTLFASVQNRGKKPKLFVSHVYASVAEPLRITENNRCRFPLLH</sequence>
<dbReference type="EMBL" id="JABFOF010000005">
    <property type="protein sequence ID" value="KAG2397383.1"/>
    <property type="molecule type" value="Genomic_DNA"/>
</dbReference>
<proteinExistence type="predicted"/>
<organism evidence="1 2">
    <name type="scientific">Phaseolus angularis</name>
    <name type="common">Azuki bean</name>
    <name type="synonym">Vigna angularis</name>
    <dbReference type="NCBI Taxonomy" id="3914"/>
    <lineage>
        <taxon>Eukaryota</taxon>
        <taxon>Viridiplantae</taxon>
        <taxon>Streptophyta</taxon>
        <taxon>Embryophyta</taxon>
        <taxon>Tracheophyta</taxon>
        <taxon>Spermatophyta</taxon>
        <taxon>Magnoliopsida</taxon>
        <taxon>eudicotyledons</taxon>
        <taxon>Gunneridae</taxon>
        <taxon>Pentapetalae</taxon>
        <taxon>rosids</taxon>
        <taxon>fabids</taxon>
        <taxon>Fabales</taxon>
        <taxon>Fabaceae</taxon>
        <taxon>Papilionoideae</taxon>
        <taxon>50 kb inversion clade</taxon>
        <taxon>NPAAA clade</taxon>
        <taxon>indigoferoid/millettioid clade</taxon>
        <taxon>Phaseoleae</taxon>
        <taxon>Vigna</taxon>
    </lineage>
</organism>
<evidence type="ECO:0000313" key="1">
    <source>
        <dbReference type="EMBL" id="KAG2397383.1"/>
    </source>
</evidence>
<gene>
    <name evidence="1" type="ORF">HKW66_Vig0143810</name>
</gene>
<evidence type="ECO:0000313" key="2">
    <source>
        <dbReference type="Proteomes" id="UP000743370"/>
    </source>
</evidence>
<protein>
    <submittedName>
        <fullName evidence="1">Uncharacterized protein</fullName>
    </submittedName>
</protein>